<keyword evidence="6 8" id="KW-1133">Transmembrane helix</keyword>
<feature type="transmembrane region" description="Helical" evidence="8">
    <location>
        <begin position="105"/>
        <end position="124"/>
    </location>
</feature>
<name>A0AAP8QH38_BRELA</name>
<keyword evidence="4 8" id="KW-0812">Transmembrane</keyword>
<dbReference type="RefSeq" id="WP_104030881.1">
    <property type="nucleotide sequence ID" value="NZ_PRKQ01000003.1"/>
</dbReference>
<evidence type="ECO:0000256" key="8">
    <source>
        <dbReference type="SAM" id="Phobius"/>
    </source>
</evidence>
<keyword evidence="2" id="KW-0673">Quorum sensing</keyword>
<evidence type="ECO:0000256" key="5">
    <source>
        <dbReference type="ARBA" id="ARBA00022801"/>
    </source>
</evidence>
<evidence type="ECO:0000256" key="4">
    <source>
        <dbReference type="ARBA" id="ARBA00022692"/>
    </source>
</evidence>
<feature type="transmembrane region" description="Helical" evidence="8">
    <location>
        <begin position="28"/>
        <end position="50"/>
    </location>
</feature>
<gene>
    <name evidence="9" type="ORF">C4A77_04355</name>
</gene>
<protein>
    <submittedName>
        <fullName evidence="9">Accessory regulator AgrB</fullName>
    </submittedName>
</protein>
<dbReference type="GO" id="GO:0016020">
    <property type="term" value="C:membrane"/>
    <property type="evidence" value="ECO:0007669"/>
    <property type="project" value="InterPro"/>
</dbReference>
<dbReference type="Pfam" id="PF04647">
    <property type="entry name" value="AgrB"/>
    <property type="match status" value="1"/>
</dbReference>
<keyword evidence="1" id="KW-1003">Cell membrane</keyword>
<comment type="caution">
    <text evidence="9">The sequence shown here is derived from an EMBL/GenBank/DDBJ whole genome shotgun (WGS) entry which is preliminary data.</text>
</comment>
<dbReference type="AlphaFoldDB" id="A0AAP8QH38"/>
<dbReference type="EMBL" id="PRKQ01000003">
    <property type="protein sequence ID" value="PPB10865.1"/>
    <property type="molecule type" value="Genomic_DNA"/>
</dbReference>
<dbReference type="InterPro" id="IPR006741">
    <property type="entry name" value="AgrB"/>
</dbReference>
<evidence type="ECO:0000256" key="7">
    <source>
        <dbReference type="ARBA" id="ARBA00023136"/>
    </source>
</evidence>
<proteinExistence type="predicted"/>
<dbReference type="GO" id="GO:0006508">
    <property type="term" value="P:proteolysis"/>
    <property type="evidence" value="ECO:0007669"/>
    <property type="project" value="UniProtKB-KW"/>
</dbReference>
<dbReference type="GO" id="GO:0009372">
    <property type="term" value="P:quorum sensing"/>
    <property type="evidence" value="ECO:0007669"/>
    <property type="project" value="UniProtKB-KW"/>
</dbReference>
<keyword evidence="7 8" id="KW-0472">Membrane</keyword>
<keyword evidence="3" id="KW-0645">Protease</keyword>
<organism evidence="9 10">
    <name type="scientific">Brevibacillus laterosporus</name>
    <name type="common">Bacillus laterosporus</name>
    <dbReference type="NCBI Taxonomy" id="1465"/>
    <lineage>
        <taxon>Bacteria</taxon>
        <taxon>Bacillati</taxon>
        <taxon>Bacillota</taxon>
        <taxon>Bacilli</taxon>
        <taxon>Bacillales</taxon>
        <taxon>Paenibacillaceae</taxon>
        <taxon>Brevibacillus</taxon>
    </lineage>
</organism>
<feature type="transmembrane region" description="Helical" evidence="8">
    <location>
        <begin position="136"/>
        <end position="162"/>
    </location>
</feature>
<evidence type="ECO:0000256" key="1">
    <source>
        <dbReference type="ARBA" id="ARBA00022475"/>
    </source>
</evidence>
<evidence type="ECO:0000256" key="3">
    <source>
        <dbReference type="ARBA" id="ARBA00022670"/>
    </source>
</evidence>
<evidence type="ECO:0000313" key="9">
    <source>
        <dbReference type="EMBL" id="PPB10865.1"/>
    </source>
</evidence>
<dbReference type="Proteomes" id="UP000239759">
    <property type="component" value="Unassembled WGS sequence"/>
</dbReference>
<sequence>MIEKVSHFLAVKIHNANPDTDKKESVEVLLYSLSITLNYLLILFFSLLIGFLTNKFAETIVAMISFIALRIFSKGYHAKTLTTCFVLTTAIIAVIPHVPVREYTSITNILNVILVLIFAPNGSFEEGTISKSRARLLKGASVLIVASNFLMSSQVVALSFLIQSLLLIPKRR</sequence>
<reference evidence="9 10" key="1">
    <citation type="submission" date="2018-02" db="EMBL/GenBank/DDBJ databases">
        <title>Comparative analysis of genomes of three Brevibacillus laterosporus strains producers of potent antimicrobials isolated from silage.</title>
        <authorList>
            <person name="Kojic M."/>
            <person name="Miljkovic M."/>
            <person name="Studholme D."/>
            <person name="Filipic B."/>
        </authorList>
    </citation>
    <scope>NUCLEOTIDE SEQUENCE [LARGE SCALE GENOMIC DNA]</scope>
    <source>
        <strain evidence="9 10">BGSP11</strain>
    </source>
</reference>
<feature type="transmembrane region" description="Helical" evidence="8">
    <location>
        <begin position="56"/>
        <end position="73"/>
    </location>
</feature>
<dbReference type="SMART" id="SM00793">
    <property type="entry name" value="AgrB"/>
    <property type="match status" value="1"/>
</dbReference>
<evidence type="ECO:0000313" key="10">
    <source>
        <dbReference type="Proteomes" id="UP000239759"/>
    </source>
</evidence>
<evidence type="ECO:0000256" key="6">
    <source>
        <dbReference type="ARBA" id="ARBA00022989"/>
    </source>
</evidence>
<evidence type="ECO:0000256" key="2">
    <source>
        <dbReference type="ARBA" id="ARBA00022654"/>
    </source>
</evidence>
<dbReference type="GO" id="GO:0008233">
    <property type="term" value="F:peptidase activity"/>
    <property type="evidence" value="ECO:0007669"/>
    <property type="project" value="UniProtKB-KW"/>
</dbReference>
<keyword evidence="5" id="KW-0378">Hydrolase</keyword>
<accession>A0AAP8QH38</accession>
<feature type="transmembrane region" description="Helical" evidence="8">
    <location>
        <begin position="80"/>
        <end position="99"/>
    </location>
</feature>